<feature type="binding site" evidence="2">
    <location>
        <position position="67"/>
    </location>
    <ligand>
        <name>Mg(2+)</name>
        <dbReference type="ChEBI" id="CHEBI:18420"/>
        <label>1</label>
        <note>catalytic</note>
    </ligand>
</feature>
<accession>A0A7L7YL20</accession>
<dbReference type="GO" id="GO:0006020">
    <property type="term" value="P:inositol metabolic process"/>
    <property type="evidence" value="ECO:0007669"/>
    <property type="project" value="TreeGrafter"/>
</dbReference>
<dbReference type="CDD" id="cd01637">
    <property type="entry name" value="IMPase_like"/>
    <property type="match status" value="1"/>
</dbReference>
<dbReference type="GO" id="GO:0007165">
    <property type="term" value="P:signal transduction"/>
    <property type="evidence" value="ECO:0007669"/>
    <property type="project" value="TreeGrafter"/>
</dbReference>
<evidence type="ECO:0000313" key="3">
    <source>
        <dbReference type="EMBL" id="QOD37952.1"/>
    </source>
</evidence>
<comment type="similarity">
    <text evidence="1">Belongs to the inositol monophosphatase superfamily.</text>
</comment>
<organism evidence="3 4">
    <name type="scientific">Candidatus Wolbachia massiliensis</name>
    <dbReference type="NCBI Taxonomy" id="1845000"/>
    <lineage>
        <taxon>Bacteria</taxon>
        <taxon>Pseudomonadati</taxon>
        <taxon>Pseudomonadota</taxon>
        <taxon>Alphaproteobacteria</taxon>
        <taxon>Rickettsiales</taxon>
        <taxon>Anaplasmataceae</taxon>
        <taxon>Wolbachieae</taxon>
        <taxon>Wolbachia</taxon>
    </lineage>
</organism>
<dbReference type="SUPFAM" id="SSF56655">
    <property type="entry name" value="Carbohydrate phosphatase"/>
    <property type="match status" value="1"/>
</dbReference>
<dbReference type="PRINTS" id="PR00377">
    <property type="entry name" value="IMPHPHTASES"/>
</dbReference>
<evidence type="ECO:0000256" key="2">
    <source>
        <dbReference type="PIRSR" id="PIRSR600760-2"/>
    </source>
</evidence>
<dbReference type="Gene3D" id="3.40.190.80">
    <property type="match status" value="1"/>
</dbReference>
<dbReference type="Gene3D" id="3.30.540.10">
    <property type="entry name" value="Fructose-1,6-Bisphosphatase, subunit A, domain 1"/>
    <property type="match status" value="1"/>
</dbReference>
<reference evidence="3 4" key="1">
    <citation type="submission" date="2020-09" db="EMBL/GenBank/DDBJ databases">
        <title>An Earliest Endosymbiont, Wolbachia massiliensis sp. nov., Strain PL13 From the Bed Bug (Cimex hemipterius), Type strain of a New supergroup T.</title>
        <authorList>
            <person name="Laidoudi Y."/>
            <person name="Levasseur A."/>
            <person name="Medkour H."/>
            <person name="Maaloum M."/>
            <person name="BenKhedher M."/>
            <person name="Sambou M."/>
            <person name="Bassene H."/>
            <person name="Davoust B."/>
            <person name="Fenollar F."/>
            <person name="Raoult D."/>
            <person name="Mediannikov O."/>
        </authorList>
    </citation>
    <scope>NUCLEOTIDE SEQUENCE [LARGE SCALE GENOMIC DNA]</scope>
    <source>
        <strain evidence="3 4">PL13</strain>
    </source>
</reference>
<sequence>MSILSPRINVMLDSVRSASKQLMRDFNELQISSIKSADFVNKTYSKSKQTIYNCLHDYRQDYDFIFEDDTDQKIKNEGYAWFIMPIEGRENFSSCMVYFAVSVCLIHKNKVVAAVIDAPALRETFWAEEKKGAFLEDFRSRCIKMRMKSRGEGLVDVSGNLLNKLLPGNSNVRSIGSTVLGFAYLAAGRYGGIVYSEVNQYKTLLGRLFLQESTGRLMEDNGLIIAGNIKLT</sequence>
<proteinExistence type="inferred from homology"/>
<dbReference type="PANTHER" id="PTHR20854:SF4">
    <property type="entry name" value="INOSITOL-1-MONOPHOSPHATASE-RELATED"/>
    <property type="match status" value="1"/>
</dbReference>
<feature type="binding site" evidence="2">
    <location>
        <position position="86"/>
    </location>
    <ligand>
        <name>Mg(2+)</name>
        <dbReference type="ChEBI" id="CHEBI:18420"/>
        <label>1</label>
        <note>catalytic</note>
    </ligand>
</feature>
<dbReference type="Pfam" id="PF00459">
    <property type="entry name" value="Inositol_P"/>
    <property type="match status" value="1"/>
</dbReference>
<dbReference type="GO" id="GO:0008934">
    <property type="term" value="F:inositol monophosphate 1-phosphatase activity"/>
    <property type="evidence" value="ECO:0007669"/>
    <property type="project" value="TreeGrafter"/>
</dbReference>
<dbReference type="RefSeq" id="WP_191110781.1">
    <property type="nucleotide sequence ID" value="NZ_CP061738.1"/>
</dbReference>
<name>A0A7L7YL20_9RICK</name>
<dbReference type="EMBL" id="CP061738">
    <property type="protein sequence ID" value="QOD37952.1"/>
    <property type="molecule type" value="Genomic_DNA"/>
</dbReference>
<dbReference type="AlphaFoldDB" id="A0A7L7YL20"/>
<dbReference type="InterPro" id="IPR000760">
    <property type="entry name" value="Inositol_monophosphatase-like"/>
</dbReference>
<evidence type="ECO:0000256" key="1">
    <source>
        <dbReference type="ARBA" id="ARBA00009759"/>
    </source>
</evidence>
<gene>
    <name evidence="3" type="ORF">ID128_03810</name>
</gene>
<dbReference type="PANTHER" id="PTHR20854">
    <property type="entry name" value="INOSITOL MONOPHOSPHATASE"/>
    <property type="match status" value="1"/>
</dbReference>
<evidence type="ECO:0000313" key="4">
    <source>
        <dbReference type="Proteomes" id="UP000516514"/>
    </source>
</evidence>
<dbReference type="KEGG" id="wms:ID128_03810"/>
<protein>
    <submittedName>
        <fullName evidence="3">Inositol monophosphatase family protein</fullName>
    </submittedName>
</protein>
<comment type="cofactor">
    <cofactor evidence="2">
        <name>Mg(2+)</name>
        <dbReference type="ChEBI" id="CHEBI:18420"/>
    </cofactor>
</comment>
<dbReference type="Proteomes" id="UP000516514">
    <property type="component" value="Chromosome"/>
</dbReference>
<dbReference type="GO" id="GO:0046872">
    <property type="term" value="F:metal ion binding"/>
    <property type="evidence" value="ECO:0007669"/>
    <property type="project" value="UniProtKB-KW"/>
</dbReference>
<keyword evidence="2" id="KW-0479">Metal-binding</keyword>
<keyword evidence="4" id="KW-1185">Reference proteome</keyword>
<keyword evidence="2" id="KW-0460">Magnesium</keyword>